<feature type="compositionally biased region" description="Acidic residues" evidence="3">
    <location>
        <begin position="88"/>
        <end position="123"/>
    </location>
</feature>
<dbReference type="AlphaFoldDB" id="A0A0N4U1E3"/>
<dbReference type="GO" id="GO:0005634">
    <property type="term" value="C:nucleus"/>
    <property type="evidence" value="ECO:0007669"/>
    <property type="project" value="TreeGrafter"/>
</dbReference>
<evidence type="ECO:0000313" key="8">
    <source>
        <dbReference type="WBParaSite" id="DME_0000042001-mRNA-1"/>
    </source>
</evidence>
<dbReference type="Proteomes" id="UP000038040">
    <property type="component" value="Unplaced"/>
</dbReference>
<feature type="domain" description="Vps72/YL1 C-terminal" evidence="4">
    <location>
        <begin position="248"/>
        <end position="277"/>
    </location>
</feature>
<comment type="similarity">
    <text evidence="1">Belongs to the VPS72/YL1 family.</text>
</comment>
<dbReference type="EMBL" id="UYYG01001150">
    <property type="protein sequence ID" value="VDN54807.1"/>
    <property type="molecule type" value="Genomic_DNA"/>
</dbReference>
<dbReference type="OrthoDB" id="78296at2759"/>
<evidence type="ECO:0000256" key="2">
    <source>
        <dbReference type="ARBA" id="ARBA00020000"/>
    </source>
</evidence>
<dbReference type="SMART" id="SM00993">
    <property type="entry name" value="YL1_C"/>
    <property type="match status" value="1"/>
</dbReference>
<dbReference type="InterPro" id="IPR013272">
    <property type="entry name" value="Vps72/YL1_C"/>
</dbReference>
<dbReference type="Proteomes" id="UP000274756">
    <property type="component" value="Unassembled WGS sequence"/>
</dbReference>
<feature type="compositionally biased region" description="Basic and acidic residues" evidence="3">
    <location>
        <begin position="18"/>
        <end position="28"/>
    </location>
</feature>
<gene>
    <name evidence="5" type="ORF">DME_LOCUS4780</name>
</gene>
<reference evidence="8" key="1">
    <citation type="submission" date="2017-02" db="UniProtKB">
        <authorList>
            <consortium name="WormBaseParasite"/>
        </authorList>
    </citation>
    <scope>IDENTIFICATION</scope>
</reference>
<reference evidence="5 7" key="2">
    <citation type="submission" date="2018-11" db="EMBL/GenBank/DDBJ databases">
        <authorList>
            <consortium name="Pathogen Informatics"/>
        </authorList>
    </citation>
    <scope>NUCLEOTIDE SEQUENCE [LARGE SCALE GENOMIC DNA]</scope>
</reference>
<dbReference type="InterPro" id="IPR046757">
    <property type="entry name" value="YL1_N"/>
</dbReference>
<evidence type="ECO:0000313" key="6">
    <source>
        <dbReference type="Proteomes" id="UP000038040"/>
    </source>
</evidence>
<evidence type="ECO:0000259" key="4">
    <source>
        <dbReference type="SMART" id="SM00993"/>
    </source>
</evidence>
<name>A0A0N4U1E3_DRAME</name>
<evidence type="ECO:0000313" key="5">
    <source>
        <dbReference type="EMBL" id="VDN54807.1"/>
    </source>
</evidence>
<organism evidence="6 8">
    <name type="scientific">Dracunculus medinensis</name>
    <name type="common">Guinea worm</name>
    <dbReference type="NCBI Taxonomy" id="318479"/>
    <lineage>
        <taxon>Eukaryota</taxon>
        <taxon>Metazoa</taxon>
        <taxon>Ecdysozoa</taxon>
        <taxon>Nematoda</taxon>
        <taxon>Chromadorea</taxon>
        <taxon>Rhabditida</taxon>
        <taxon>Spirurina</taxon>
        <taxon>Dracunculoidea</taxon>
        <taxon>Dracunculidae</taxon>
        <taxon>Dracunculus</taxon>
    </lineage>
</organism>
<dbReference type="STRING" id="318479.A0A0N4U1E3"/>
<sequence length="304" mass="35733">MKRKHSNSDNYSVNDVISEDRGEKHVDEQNEQEEESDESSSDEQNEPVYSVSLGRAKRVHAGNKMGVLLESAEHEDEFYKNIFGDLNENNDDDPEYDEESDEDVVDSDFDRSEEEDEPISDEEEKQRKKRRITFKVLLSKINSFFEEPEFSRKKLLERNKKWIMAKMSGRSVAANQVSRETQETERLNIASLQKYEQFELERKKKREKVNTVRKLAPPYISIVDAPNKKFMVLPDVKKFEKAERKVKLLCCVTSRPAKYRDPLTGLPYANIEAFKIIREKYMEYLRTFKNDEEISQWLSDISCA</sequence>
<proteinExistence type="inferred from homology"/>
<accession>A0A0N4U1E3</accession>
<dbReference type="Pfam" id="PF05764">
    <property type="entry name" value="YL1"/>
    <property type="match status" value="1"/>
</dbReference>
<evidence type="ECO:0000256" key="3">
    <source>
        <dbReference type="SAM" id="MobiDB-lite"/>
    </source>
</evidence>
<evidence type="ECO:0000256" key="1">
    <source>
        <dbReference type="ARBA" id="ARBA00006832"/>
    </source>
</evidence>
<dbReference type="Pfam" id="PF08265">
    <property type="entry name" value="YL1_C"/>
    <property type="match status" value="1"/>
</dbReference>
<protein>
    <recommendedName>
        <fullName evidence="2">Vacuolar protein sorting-associated protein 72 homolog</fullName>
    </recommendedName>
</protein>
<feature type="region of interest" description="Disordered" evidence="3">
    <location>
        <begin position="1"/>
        <end position="56"/>
    </location>
</feature>
<dbReference type="WBParaSite" id="DME_0000042001-mRNA-1">
    <property type="protein sequence ID" value="DME_0000042001-mRNA-1"/>
    <property type="gene ID" value="DME_0000042001"/>
</dbReference>
<dbReference type="PANTHER" id="PTHR13275:SF4">
    <property type="entry name" value="VACUOLAR PROTEIN SORTING-ASSOCIATED PROTEIN 72 HOMOLOG"/>
    <property type="match status" value="1"/>
</dbReference>
<evidence type="ECO:0000313" key="7">
    <source>
        <dbReference type="Proteomes" id="UP000274756"/>
    </source>
</evidence>
<keyword evidence="7" id="KW-1185">Reference proteome</keyword>
<feature type="region of interest" description="Disordered" evidence="3">
    <location>
        <begin position="80"/>
        <end position="126"/>
    </location>
</feature>
<dbReference type="PANTHER" id="PTHR13275">
    <property type="entry name" value="YL-1 PROTEIN TRANSCRIPTION FACTOR-LIKE 1"/>
    <property type="match status" value="1"/>
</dbReference>
<feature type="compositionally biased region" description="Acidic residues" evidence="3">
    <location>
        <begin position="29"/>
        <end position="45"/>
    </location>
</feature>